<keyword evidence="2" id="KW-1185">Reference proteome</keyword>
<evidence type="ECO:0000313" key="2">
    <source>
        <dbReference type="Proteomes" id="UP000887540"/>
    </source>
</evidence>
<name>A0A914EPH4_9BILA</name>
<evidence type="ECO:0000256" key="1">
    <source>
        <dbReference type="SAM" id="Phobius"/>
    </source>
</evidence>
<dbReference type="AlphaFoldDB" id="A0A914EPH4"/>
<organism evidence="2 3">
    <name type="scientific">Acrobeloides nanus</name>
    <dbReference type="NCBI Taxonomy" id="290746"/>
    <lineage>
        <taxon>Eukaryota</taxon>
        <taxon>Metazoa</taxon>
        <taxon>Ecdysozoa</taxon>
        <taxon>Nematoda</taxon>
        <taxon>Chromadorea</taxon>
        <taxon>Rhabditida</taxon>
        <taxon>Tylenchina</taxon>
        <taxon>Cephalobomorpha</taxon>
        <taxon>Cephaloboidea</taxon>
        <taxon>Cephalobidae</taxon>
        <taxon>Acrobeloides</taxon>
    </lineage>
</organism>
<keyword evidence="1" id="KW-0472">Membrane</keyword>
<dbReference type="Proteomes" id="UP000887540">
    <property type="component" value="Unplaced"/>
</dbReference>
<accession>A0A914EPH4</accession>
<reference evidence="3" key="1">
    <citation type="submission" date="2022-11" db="UniProtKB">
        <authorList>
            <consortium name="WormBaseParasite"/>
        </authorList>
    </citation>
    <scope>IDENTIFICATION</scope>
</reference>
<sequence>MATSPDGVCRGHAYPGYFEDRELLNSIYNYTEVPVSLVGLILTSLIIIISIYGKIDGTFKWCVLNIAMLHLLWPLTLDESSFAYSEFDFEHWNSRLNNGYMWVTTSGLESIPFNASKPFL</sequence>
<protein>
    <submittedName>
        <fullName evidence="3">Uncharacterized protein</fullName>
    </submittedName>
</protein>
<evidence type="ECO:0000313" key="3">
    <source>
        <dbReference type="WBParaSite" id="ACRNAN_scaffold974.g24426.t1"/>
    </source>
</evidence>
<feature type="transmembrane region" description="Helical" evidence="1">
    <location>
        <begin position="33"/>
        <end position="52"/>
    </location>
</feature>
<keyword evidence="1" id="KW-0812">Transmembrane</keyword>
<dbReference type="WBParaSite" id="ACRNAN_scaffold974.g24426.t1">
    <property type="protein sequence ID" value="ACRNAN_scaffold974.g24426.t1"/>
    <property type="gene ID" value="ACRNAN_scaffold974.g24426"/>
</dbReference>
<keyword evidence="1" id="KW-1133">Transmembrane helix</keyword>
<proteinExistence type="predicted"/>